<evidence type="ECO:0000256" key="1">
    <source>
        <dbReference type="SAM" id="MobiDB-lite"/>
    </source>
</evidence>
<proteinExistence type="predicted"/>
<feature type="compositionally biased region" description="Acidic residues" evidence="1">
    <location>
        <begin position="1"/>
        <end position="10"/>
    </location>
</feature>
<dbReference type="AlphaFoldDB" id="A0A344L9J1"/>
<name>A0A344L9J1_9PSEU</name>
<dbReference type="KEGG" id="aab:A4R43_21225"/>
<accession>A0A344L9J1</accession>
<reference evidence="2 3" key="1">
    <citation type="submission" date="2016-04" db="EMBL/GenBank/DDBJ databases">
        <title>Complete genome sequence and analysis of deep-sea sediment isolate, Amycolatopsis sp. WP1.</title>
        <authorList>
            <person name="Wang H."/>
            <person name="Chen S."/>
            <person name="Wu Q."/>
        </authorList>
    </citation>
    <scope>NUCLEOTIDE SEQUENCE [LARGE SCALE GENOMIC DNA]</scope>
    <source>
        <strain evidence="2 3">WP1</strain>
    </source>
</reference>
<protein>
    <submittedName>
        <fullName evidence="2">Uncharacterized protein</fullName>
    </submittedName>
</protein>
<evidence type="ECO:0000313" key="2">
    <source>
        <dbReference type="EMBL" id="AXB44715.1"/>
    </source>
</evidence>
<organism evidence="2 3">
    <name type="scientific">Amycolatopsis albispora</name>
    <dbReference type="NCBI Taxonomy" id="1804986"/>
    <lineage>
        <taxon>Bacteria</taxon>
        <taxon>Bacillati</taxon>
        <taxon>Actinomycetota</taxon>
        <taxon>Actinomycetes</taxon>
        <taxon>Pseudonocardiales</taxon>
        <taxon>Pseudonocardiaceae</taxon>
        <taxon>Amycolatopsis</taxon>
    </lineage>
</organism>
<dbReference type="EMBL" id="CP015163">
    <property type="protein sequence ID" value="AXB44715.1"/>
    <property type="molecule type" value="Genomic_DNA"/>
</dbReference>
<keyword evidence="3" id="KW-1185">Reference proteome</keyword>
<feature type="compositionally biased region" description="Basic and acidic residues" evidence="1">
    <location>
        <begin position="12"/>
        <end position="23"/>
    </location>
</feature>
<evidence type="ECO:0000313" key="3">
    <source>
        <dbReference type="Proteomes" id="UP000250434"/>
    </source>
</evidence>
<gene>
    <name evidence="2" type="ORF">A4R43_21225</name>
</gene>
<sequence length="90" mass="9553">MALDLDDQQGLDDLRSDPARTYDARLNGRSAKQVKGQDKEDGGSCEVFFEVAAKARTGVTVVLGTGRSTDEACQEAGKLAEAVEPLLPKA</sequence>
<dbReference type="Proteomes" id="UP000250434">
    <property type="component" value="Chromosome"/>
</dbReference>
<feature type="region of interest" description="Disordered" evidence="1">
    <location>
        <begin position="1"/>
        <end position="42"/>
    </location>
</feature>